<evidence type="ECO:0000313" key="6">
    <source>
        <dbReference type="EMBL" id="ASF90230.1"/>
    </source>
</evidence>
<dbReference type="PANTHER" id="PTHR12466">
    <property type="entry name" value="CDC73 DOMAIN PROTEIN"/>
    <property type="match status" value="1"/>
</dbReference>
<dbReference type="InterPro" id="IPR031336">
    <property type="entry name" value="CDC73_C"/>
</dbReference>
<keyword evidence="4" id="KW-0539">Nucleus</keyword>
<accession>A0A2D0XHT7</accession>
<evidence type="ECO:0000259" key="5">
    <source>
        <dbReference type="Pfam" id="PF05179"/>
    </source>
</evidence>
<name>A0A2D0XHT7_9BASI</name>
<dbReference type="AlphaFoldDB" id="A0A2D0XHT7"/>
<organism evidence="6">
    <name type="scientific">Bartheletia paradoxa</name>
    <dbReference type="NCBI Taxonomy" id="669517"/>
    <lineage>
        <taxon>Eukaryota</taxon>
        <taxon>Fungi</taxon>
        <taxon>Dikarya</taxon>
        <taxon>Basidiomycota</taxon>
        <taxon>Agaricomycotina</taxon>
        <taxon>Bartheletiomycetes</taxon>
        <taxon>Bartheletiales</taxon>
        <taxon>Bartheletiaceae</taxon>
        <taxon>Bartheletia</taxon>
    </lineage>
</organism>
<evidence type="ECO:0000256" key="4">
    <source>
        <dbReference type="ARBA" id="ARBA00023242"/>
    </source>
</evidence>
<comment type="subcellular location">
    <subcellularLocation>
        <location evidence="1">Nucleus</location>
    </subcellularLocation>
</comment>
<dbReference type="Pfam" id="PF05179">
    <property type="entry name" value="CDC73_C"/>
    <property type="match status" value="1"/>
</dbReference>
<dbReference type="FunFam" id="3.40.50.11990:FF:000004">
    <property type="entry name" value="Potential RNA Pol II elongation accessory factor"/>
    <property type="match status" value="1"/>
</dbReference>
<dbReference type="GO" id="GO:0000993">
    <property type="term" value="F:RNA polymerase II complex binding"/>
    <property type="evidence" value="ECO:0007669"/>
    <property type="project" value="TreeGrafter"/>
</dbReference>
<feature type="domain" description="Cell division control protein 73 C-terminal" evidence="5">
    <location>
        <begin position="234"/>
        <end position="400"/>
    </location>
</feature>
<protein>
    <recommendedName>
        <fullName evidence="5">Cell division control protein 73 C-terminal domain-containing protein</fullName>
    </recommendedName>
</protein>
<gene>
    <name evidence="6" type="ORF">SPAR01680</name>
</gene>
<dbReference type="GO" id="GO:0032968">
    <property type="term" value="P:positive regulation of transcription elongation by RNA polymerase II"/>
    <property type="evidence" value="ECO:0007669"/>
    <property type="project" value="TreeGrafter"/>
</dbReference>
<proteinExistence type="inferred from homology"/>
<dbReference type="EMBL" id="KY000281">
    <property type="protein sequence ID" value="ASF90230.1"/>
    <property type="molecule type" value="Genomic_DNA"/>
</dbReference>
<evidence type="ECO:0000256" key="3">
    <source>
        <dbReference type="ARBA" id="ARBA00023163"/>
    </source>
</evidence>
<dbReference type="Gene3D" id="3.40.50.11990">
    <property type="entry name" value="RNA polymerase II accessory factor, Cdc73 C-terminal domain"/>
    <property type="match status" value="1"/>
</dbReference>
<dbReference type="InterPro" id="IPR007852">
    <property type="entry name" value="Cdc73/Parafibromin"/>
</dbReference>
<evidence type="ECO:0000256" key="1">
    <source>
        <dbReference type="ARBA" id="ARBA00004123"/>
    </source>
</evidence>
<dbReference type="PANTHER" id="PTHR12466:SF8">
    <property type="entry name" value="PARAFIBROMIN"/>
    <property type="match status" value="1"/>
</dbReference>
<keyword evidence="3" id="KW-0804">Transcription</keyword>
<dbReference type="GO" id="GO:0006368">
    <property type="term" value="P:transcription elongation by RNA polymerase II"/>
    <property type="evidence" value="ECO:0007669"/>
    <property type="project" value="InterPro"/>
</dbReference>
<sequence>MESAPLQDALLALRHAFMASLPISPMLSSVPCPFSSSTHLLIPTPSGDISFPRTTPTRLKRSTGDPYALDALYFAVTNRDASARDYMHEVTGTGITGFVSVLDRRNVVEFMTGAKETHRDLVPLEGADQLSSTSVSALEVPSDTHAASKRGYEVDKADQEAVKRIRLAEIEVRSHLSALRGNKPANFSSVRGIVGDRLHRARAAQSQNPSSAAGAGGASLPSILAGKKVGKVRNNQPILLISSSPISLVTMWNVKLFLEGAIFEPSLTARQRAAEEGNVHADDVVVINRRKEGMEGEQARTRRYFVLDNAETLVKKFGEDAWDRVVCVMTTGQVWQFKTYKWKEPEKLFHHVMGVHFQWTNEPANTKIQDWNVMQLKVDPSKRHIDKSTVVHFWRALDRWMEINRPNLIA</sequence>
<dbReference type="InterPro" id="IPR038103">
    <property type="entry name" value="CDC73_C_sf"/>
</dbReference>
<evidence type="ECO:0000256" key="2">
    <source>
        <dbReference type="ARBA" id="ARBA00010427"/>
    </source>
</evidence>
<comment type="similarity">
    <text evidence="2">Belongs to the CDC73 family.</text>
</comment>
<reference evidence="6" key="1">
    <citation type="submission" date="2016-10" db="EMBL/GenBank/DDBJ databases">
        <title>Phylogenomic data for the living fossil Bartheletia paradoxa suggests that the early evolutionary history of major basidiomycete lineages might not be bifurcate.</title>
        <authorList>
            <person name="Mishra B."/>
            <person name="Choi Y.-J."/>
            <person name="Bauer R."/>
            <person name="Thines M."/>
        </authorList>
    </citation>
    <scope>NUCLEOTIDE SEQUENCE</scope>
</reference>
<dbReference type="GO" id="GO:0016593">
    <property type="term" value="C:Cdc73/Paf1 complex"/>
    <property type="evidence" value="ECO:0007669"/>
    <property type="project" value="InterPro"/>
</dbReference>